<dbReference type="RefSeq" id="WP_092472096.1">
    <property type="nucleotide sequence ID" value="NZ_FOOX01000010.1"/>
</dbReference>
<evidence type="ECO:0000313" key="3">
    <source>
        <dbReference type="Proteomes" id="UP000199337"/>
    </source>
</evidence>
<evidence type="ECO:0000259" key="1">
    <source>
        <dbReference type="Pfam" id="PF09413"/>
    </source>
</evidence>
<proteinExistence type="predicted"/>
<name>A0A1I2V774_9FIRM</name>
<reference evidence="3" key="1">
    <citation type="submission" date="2016-10" db="EMBL/GenBank/DDBJ databases">
        <authorList>
            <person name="Varghese N."/>
            <person name="Submissions S."/>
        </authorList>
    </citation>
    <scope>NUCLEOTIDE SEQUENCE [LARGE SCALE GENOMIC DNA]</scope>
    <source>
        <strain evidence="3">DSM 17038</strain>
    </source>
</reference>
<organism evidence="2 3">
    <name type="scientific">Desulfotruncus arcticus DSM 17038</name>
    <dbReference type="NCBI Taxonomy" id="1121424"/>
    <lineage>
        <taxon>Bacteria</taxon>
        <taxon>Bacillati</taxon>
        <taxon>Bacillota</taxon>
        <taxon>Clostridia</taxon>
        <taxon>Eubacteriales</taxon>
        <taxon>Desulfallaceae</taxon>
        <taxon>Desulfotruncus</taxon>
    </lineage>
</organism>
<dbReference type="AlphaFoldDB" id="A0A1I2V774"/>
<accession>A0A1I2V774</accession>
<dbReference type="InterPro" id="IPR011322">
    <property type="entry name" value="N-reg_PII-like_a/b"/>
</dbReference>
<dbReference type="SUPFAM" id="SSF54913">
    <property type="entry name" value="GlnB-like"/>
    <property type="match status" value="1"/>
</dbReference>
<feature type="domain" description="DUF2007" evidence="1">
    <location>
        <begin position="7"/>
        <end position="79"/>
    </location>
</feature>
<gene>
    <name evidence="2" type="ORF">SAMN05660649_02902</name>
</gene>
<keyword evidence="3" id="KW-1185">Reference proteome</keyword>
<dbReference type="InterPro" id="IPR018551">
    <property type="entry name" value="DUF2007"/>
</dbReference>
<dbReference type="STRING" id="341036.SAMN05660649_02902"/>
<dbReference type="EMBL" id="FOOX01000010">
    <property type="protein sequence ID" value="SFG84269.1"/>
    <property type="molecule type" value="Genomic_DNA"/>
</dbReference>
<evidence type="ECO:0000313" key="2">
    <source>
        <dbReference type="EMBL" id="SFG84269.1"/>
    </source>
</evidence>
<dbReference type="Gene3D" id="3.30.70.790">
    <property type="entry name" value="UreE, C-terminal domain"/>
    <property type="match status" value="1"/>
</dbReference>
<dbReference type="Proteomes" id="UP000199337">
    <property type="component" value="Unassembled WGS sequence"/>
</dbReference>
<dbReference type="OrthoDB" id="1739584at2"/>
<dbReference type="Pfam" id="PF09413">
    <property type="entry name" value="DUF2007"/>
    <property type="match status" value="1"/>
</dbReference>
<protein>
    <submittedName>
        <fullName evidence="2">Putative signal transducing protein</fullName>
    </submittedName>
</protein>
<sequence>MKYVDLIEIMATGDPAKIMVAKSILDEAGIKYLAKGEGLQDLFAMGRIGTGFNPLVGPVKFLVRDEDQEIAKELLKELQEN</sequence>